<dbReference type="AlphaFoldDB" id="A0A7R9QA74"/>
<reference evidence="1" key="1">
    <citation type="submission" date="2020-11" db="EMBL/GenBank/DDBJ databases">
        <authorList>
            <person name="Tran Van P."/>
        </authorList>
    </citation>
    <scope>NUCLEOTIDE SEQUENCE</scope>
</reference>
<accession>A0A7R9QA74</accession>
<organism evidence="1">
    <name type="scientific">Oppiella nova</name>
    <dbReference type="NCBI Taxonomy" id="334625"/>
    <lineage>
        <taxon>Eukaryota</taxon>
        <taxon>Metazoa</taxon>
        <taxon>Ecdysozoa</taxon>
        <taxon>Arthropoda</taxon>
        <taxon>Chelicerata</taxon>
        <taxon>Arachnida</taxon>
        <taxon>Acari</taxon>
        <taxon>Acariformes</taxon>
        <taxon>Sarcoptiformes</taxon>
        <taxon>Oribatida</taxon>
        <taxon>Brachypylina</taxon>
        <taxon>Oppioidea</taxon>
        <taxon>Oppiidae</taxon>
        <taxon>Oppiella</taxon>
    </lineage>
</organism>
<sequence>MVYINSRGQIEDKRSLSWSTPLELLLAFFNFLIFFPPNPVVEEMVAEAVEEEVVVGEAEGVVAAVGRRDSLTCEPSVDAVDPTPRPLPADEVKDRVVDW</sequence>
<protein>
    <submittedName>
        <fullName evidence="1">Uncharacterized protein</fullName>
    </submittedName>
</protein>
<gene>
    <name evidence="1" type="ORF">ONB1V03_LOCUS1367</name>
</gene>
<dbReference type="EMBL" id="OC915049">
    <property type="protein sequence ID" value="CAD7638374.1"/>
    <property type="molecule type" value="Genomic_DNA"/>
</dbReference>
<dbReference type="Proteomes" id="UP000728032">
    <property type="component" value="Unassembled WGS sequence"/>
</dbReference>
<dbReference type="EMBL" id="CAJPVJ010000224">
    <property type="protein sequence ID" value="CAG2161765.1"/>
    <property type="molecule type" value="Genomic_DNA"/>
</dbReference>
<keyword evidence="2" id="KW-1185">Reference proteome</keyword>
<proteinExistence type="predicted"/>
<name>A0A7R9QA74_9ACAR</name>
<evidence type="ECO:0000313" key="1">
    <source>
        <dbReference type="EMBL" id="CAD7638374.1"/>
    </source>
</evidence>
<evidence type="ECO:0000313" key="2">
    <source>
        <dbReference type="Proteomes" id="UP000728032"/>
    </source>
</evidence>